<dbReference type="InterPro" id="IPR015425">
    <property type="entry name" value="FH2_Formin"/>
</dbReference>
<comment type="caution">
    <text evidence="5">The sequence shown here is derived from an EMBL/GenBank/DDBJ whole genome shotgun (WGS) entry which is preliminary data.</text>
</comment>
<name>A0A835U5K7_VANPL</name>
<evidence type="ECO:0000313" key="5">
    <source>
        <dbReference type="EMBL" id="KAG0450429.1"/>
    </source>
</evidence>
<evidence type="ECO:0000256" key="1">
    <source>
        <dbReference type="ARBA" id="ARBA00004167"/>
    </source>
</evidence>
<dbReference type="AlphaFoldDB" id="A0A835U5K7"/>
<dbReference type="EMBL" id="JADCNM010000124">
    <property type="protein sequence ID" value="KAG0450429.1"/>
    <property type="molecule type" value="Genomic_DNA"/>
</dbReference>
<dbReference type="InterPro" id="IPR042201">
    <property type="entry name" value="FH2_Formin_sf"/>
</dbReference>
<gene>
    <name evidence="5" type="ORF">HPP92_026749</name>
</gene>
<dbReference type="PANTHER" id="PTHR23213:SF177">
    <property type="entry name" value="FORMIN-LIKE PROTEIN 11"/>
    <property type="match status" value="1"/>
</dbReference>
<reference evidence="5 6" key="1">
    <citation type="journal article" date="2020" name="Nat. Food">
        <title>A phased Vanilla planifolia genome enables genetic improvement of flavour and production.</title>
        <authorList>
            <person name="Hasing T."/>
            <person name="Tang H."/>
            <person name="Brym M."/>
            <person name="Khazi F."/>
            <person name="Huang T."/>
            <person name="Chambers A.H."/>
        </authorList>
    </citation>
    <scope>NUCLEOTIDE SEQUENCE [LARGE SCALE GENOMIC DNA]</scope>
    <source>
        <tissue evidence="5">Leaf</tissue>
    </source>
</reference>
<dbReference type="PANTHER" id="PTHR23213">
    <property type="entry name" value="FORMIN-RELATED"/>
    <property type="match status" value="1"/>
</dbReference>
<dbReference type="GO" id="GO:0016020">
    <property type="term" value="C:membrane"/>
    <property type="evidence" value="ECO:0007669"/>
    <property type="project" value="UniProtKB-SubCell"/>
</dbReference>
<evidence type="ECO:0000259" key="4">
    <source>
        <dbReference type="PROSITE" id="PS51444"/>
    </source>
</evidence>
<evidence type="ECO:0000313" key="6">
    <source>
        <dbReference type="Proteomes" id="UP000639772"/>
    </source>
</evidence>
<dbReference type="Proteomes" id="UP000639772">
    <property type="component" value="Unassembled WGS sequence"/>
</dbReference>
<dbReference type="Pfam" id="PF02181">
    <property type="entry name" value="FH2"/>
    <property type="match status" value="1"/>
</dbReference>
<dbReference type="InterPro" id="IPR027643">
    <property type="entry name" value="Formin-like_plant"/>
</dbReference>
<comment type="subcellular location">
    <subcellularLocation>
        <location evidence="1">Membrane</location>
        <topology evidence="1">Single-pass membrane protein</topology>
    </subcellularLocation>
</comment>
<protein>
    <recommendedName>
        <fullName evidence="4">FH2 domain-containing protein</fullName>
    </recommendedName>
</protein>
<dbReference type="Gene3D" id="1.20.58.2220">
    <property type="entry name" value="Formin, FH2 domain"/>
    <property type="match status" value="1"/>
</dbReference>
<organism evidence="5 6">
    <name type="scientific">Vanilla planifolia</name>
    <name type="common">Vanilla</name>
    <dbReference type="NCBI Taxonomy" id="51239"/>
    <lineage>
        <taxon>Eukaryota</taxon>
        <taxon>Viridiplantae</taxon>
        <taxon>Streptophyta</taxon>
        <taxon>Embryophyta</taxon>
        <taxon>Tracheophyta</taxon>
        <taxon>Spermatophyta</taxon>
        <taxon>Magnoliopsida</taxon>
        <taxon>Liliopsida</taxon>
        <taxon>Asparagales</taxon>
        <taxon>Orchidaceae</taxon>
        <taxon>Vanilloideae</taxon>
        <taxon>Vanilleae</taxon>
        <taxon>Vanilla</taxon>
    </lineage>
</organism>
<dbReference type="SUPFAM" id="SSF101447">
    <property type="entry name" value="Formin homology 2 domain (FH2 domain)"/>
    <property type="match status" value="1"/>
</dbReference>
<comment type="similarity">
    <text evidence="3">Belongs to the formin-like family. Class-I subfamily.</text>
</comment>
<dbReference type="GO" id="GO:0045010">
    <property type="term" value="P:actin nucleation"/>
    <property type="evidence" value="ECO:0007669"/>
    <property type="project" value="InterPro"/>
</dbReference>
<keyword evidence="2" id="KW-0732">Signal</keyword>
<sequence length="124" mass="14197">MDLDVLASSVSNLSKGMSKMKELVELKLSVDERDGPFVKTMRSFQKRGAEVIMELKDFEHRVFCLVKEITEYYHGEVSKEEVNPLQIFVVVSDFLVMLDRVCKEVRSSTTTQAKDHIVHFPKGS</sequence>
<dbReference type="GO" id="GO:0051015">
    <property type="term" value="F:actin filament binding"/>
    <property type="evidence" value="ECO:0007669"/>
    <property type="project" value="InterPro"/>
</dbReference>
<dbReference type="OrthoDB" id="1668162at2759"/>
<accession>A0A835U5K7</accession>
<proteinExistence type="inferred from homology"/>
<evidence type="ECO:0000256" key="2">
    <source>
        <dbReference type="ARBA" id="ARBA00022729"/>
    </source>
</evidence>
<feature type="domain" description="FH2" evidence="4">
    <location>
        <begin position="1"/>
        <end position="124"/>
    </location>
</feature>
<dbReference type="PROSITE" id="PS51444">
    <property type="entry name" value="FH2"/>
    <property type="match status" value="1"/>
</dbReference>
<evidence type="ECO:0000256" key="3">
    <source>
        <dbReference type="ARBA" id="ARBA00025793"/>
    </source>
</evidence>